<gene>
    <name evidence="4" type="ORF">FE257_012013</name>
</gene>
<evidence type="ECO:0000313" key="5">
    <source>
        <dbReference type="Proteomes" id="UP001194746"/>
    </source>
</evidence>
<proteinExistence type="predicted"/>
<protein>
    <recommendedName>
        <fullName evidence="6">SNARE complex subunit</fullName>
    </recommendedName>
</protein>
<dbReference type="Pfam" id="PF00787">
    <property type="entry name" value="PX"/>
    <property type="match status" value="1"/>
</dbReference>
<feature type="domain" description="T-SNARE coiled-coil homology" evidence="2">
    <location>
        <begin position="304"/>
        <end position="366"/>
    </location>
</feature>
<dbReference type="CDD" id="cd06897">
    <property type="entry name" value="PX_SNARE"/>
    <property type="match status" value="1"/>
</dbReference>
<evidence type="ECO:0000256" key="1">
    <source>
        <dbReference type="SAM" id="MobiDB-lite"/>
    </source>
</evidence>
<dbReference type="SUPFAM" id="SSF64268">
    <property type="entry name" value="PX domain"/>
    <property type="match status" value="1"/>
</dbReference>
<dbReference type="PROSITE" id="PS50195">
    <property type="entry name" value="PX"/>
    <property type="match status" value="1"/>
</dbReference>
<reference evidence="4" key="2">
    <citation type="submission" date="2020-02" db="EMBL/GenBank/DDBJ databases">
        <authorList>
            <person name="Gilchrist C.L.M."/>
            <person name="Chooi Y.-H."/>
        </authorList>
    </citation>
    <scope>NUCLEOTIDE SEQUENCE</scope>
    <source>
        <strain evidence="4">MST-FP2251</strain>
    </source>
</reference>
<evidence type="ECO:0008006" key="6">
    <source>
        <dbReference type="Google" id="ProtNLM"/>
    </source>
</evidence>
<dbReference type="SMART" id="SM00397">
    <property type="entry name" value="t_SNARE"/>
    <property type="match status" value="1"/>
</dbReference>
<feature type="compositionally biased region" description="Basic and acidic residues" evidence="1">
    <location>
        <begin position="163"/>
        <end position="177"/>
    </location>
</feature>
<accession>A0AAD4GS67</accession>
<sequence>MAPLEIAIPSTSISPTSPPYTVYNISLRDPLRSFTIAKRYSDFVSFHSTLINQTNDAPPAALPSKSWFSNTVTNASLRENRRAALETYLRAINNAEDSRWRNSPAWRAFLNLPTTSTRLRTAITEPGHAAGTHPPITDPILWLDSYRDMKSHLHDVRAHLMRRDQETTPQKQHESSARAKSSLVRAGSLISALEEGLKNPGEAGRQSSRTNSSNSSSLGDGELRRRKDQVINARKEKDGLEDLLNTMAAKSRVDTAVASNRDKEVLVGGGASGKKSSIRPGRVLGKETERTRELDNQGVLQLQRQMMDDQDQSVQHLMKGVHRLKDVGIQMNEELEYQNALVKLTDEDVQRVQQKVGIGNKRVDKIS</sequence>
<dbReference type="AlphaFoldDB" id="A0AAD4GS67"/>
<evidence type="ECO:0000313" key="4">
    <source>
        <dbReference type="EMBL" id="KAF9886078.1"/>
    </source>
</evidence>
<keyword evidence="5" id="KW-1185">Reference proteome</keyword>
<feature type="compositionally biased region" description="Low complexity" evidence="1">
    <location>
        <begin position="207"/>
        <end position="217"/>
    </location>
</feature>
<dbReference type="PANTHER" id="PTHR22775">
    <property type="entry name" value="SORTING NEXIN"/>
    <property type="match status" value="1"/>
</dbReference>
<dbReference type="PROSITE" id="PS50192">
    <property type="entry name" value="T_SNARE"/>
    <property type="match status" value="1"/>
</dbReference>
<evidence type="ECO:0000259" key="3">
    <source>
        <dbReference type="PROSITE" id="PS50195"/>
    </source>
</evidence>
<dbReference type="PANTHER" id="PTHR22775:SF3">
    <property type="entry name" value="SORTING NEXIN-13"/>
    <property type="match status" value="1"/>
</dbReference>
<dbReference type="SMART" id="SM00312">
    <property type="entry name" value="PX"/>
    <property type="match status" value="1"/>
</dbReference>
<feature type="region of interest" description="Disordered" evidence="1">
    <location>
        <begin position="195"/>
        <end position="234"/>
    </location>
</feature>
<dbReference type="SUPFAM" id="SSF58038">
    <property type="entry name" value="SNARE fusion complex"/>
    <property type="match status" value="1"/>
</dbReference>
<dbReference type="InterPro" id="IPR001683">
    <property type="entry name" value="PX_dom"/>
</dbReference>
<name>A0AAD4GS67_ASPNN</name>
<dbReference type="InterPro" id="IPR000727">
    <property type="entry name" value="T_SNARE_dom"/>
</dbReference>
<comment type="caution">
    <text evidence="4">The sequence shown here is derived from an EMBL/GenBank/DDBJ whole genome shotgun (WGS) entry which is preliminary data.</text>
</comment>
<feature type="compositionally biased region" description="Basic and acidic residues" evidence="1">
    <location>
        <begin position="221"/>
        <end position="234"/>
    </location>
</feature>
<dbReference type="EMBL" id="VCAU01000083">
    <property type="protein sequence ID" value="KAF9886078.1"/>
    <property type="molecule type" value="Genomic_DNA"/>
</dbReference>
<feature type="domain" description="PX" evidence="3">
    <location>
        <begin position="1"/>
        <end position="116"/>
    </location>
</feature>
<dbReference type="InterPro" id="IPR036871">
    <property type="entry name" value="PX_dom_sf"/>
</dbReference>
<dbReference type="Gene3D" id="1.20.5.110">
    <property type="match status" value="1"/>
</dbReference>
<reference evidence="4" key="1">
    <citation type="journal article" date="2019" name="Beilstein J. Org. Chem.">
        <title>Nanangenines: drimane sesquiterpenoids as the dominant metabolite cohort of a novel Australian fungus, Aspergillus nanangensis.</title>
        <authorList>
            <person name="Lacey H.J."/>
            <person name="Gilchrist C.L.M."/>
            <person name="Crombie A."/>
            <person name="Kalaitzis J.A."/>
            <person name="Vuong D."/>
            <person name="Rutledge P.J."/>
            <person name="Turner P."/>
            <person name="Pitt J.I."/>
            <person name="Lacey E."/>
            <person name="Chooi Y.H."/>
            <person name="Piggott A.M."/>
        </authorList>
    </citation>
    <scope>NUCLEOTIDE SEQUENCE</scope>
    <source>
        <strain evidence="4">MST-FP2251</strain>
    </source>
</reference>
<feature type="region of interest" description="Disordered" evidence="1">
    <location>
        <begin position="163"/>
        <end position="183"/>
    </location>
</feature>
<dbReference type="Gene3D" id="3.30.1520.10">
    <property type="entry name" value="Phox-like domain"/>
    <property type="match status" value="1"/>
</dbReference>
<dbReference type="Proteomes" id="UP001194746">
    <property type="component" value="Unassembled WGS sequence"/>
</dbReference>
<evidence type="ECO:0000259" key="2">
    <source>
        <dbReference type="PROSITE" id="PS50192"/>
    </source>
</evidence>
<organism evidence="4 5">
    <name type="scientific">Aspergillus nanangensis</name>
    <dbReference type="NCBI Taxonomy" id="2582783"/>
    <lineage>
        <taxon>Eukaryota</taxon>
        <taxon>Fungi</taxon>
        <taxon>Dikarya</taxon>
        <taxon>Ascomycota</taxon>
        <taxon>Pezizomycotina</taxon>
        <taxon>Eurotiomycetes</taxon>
        <taxon>Eurotiomycetidae</taxon>
        <taxon>Eurotiales</taxon>
        <taxon>Aspergillaceae</taxon>
        <taxon>Aspergillus</taxon>
        <taxon>Aspergillus subgen. Circumdati</taxon>
    </lineage>
</organism>
<dbReference type="GO" id="GO:0035091">
    <property type="term" value="F:phosphatidylinositol binding"/>
    <property type="evidence" value="ECO:0007669"/>
    <property type="project" value="InterPro"/>
</dbReference>